<sequence length="469" mass="51693">MQSIGHDLRRGLNNINPLGNNYKAMNKWLAEMKNIDSSLKTLDKEISAEAKLTAAWGANEGDDLTDVCLRMSQLMEEVGLIQQAYSLRHTAYRKSIKSIKVQEMTLDENRKKKHDLTGQIAKLQKSSKENPIKMMELQSQLERVSAELLEQELELMQFKRVTVKEAFDAKFDAMLEYSEKMALIAGYGRAITFVIDTESQVADRMRIYNGGEYTAAAVNQVKSAITNWQAQPVDEPPRAHVAPSQDELALSAAAAAYNSKTPPTTHAVYAASVAASDGHPTGQHEDTAAHAADTHQTGFQEHAATDQGYVSPPASTHQKQLNHIQEQQRQLELEQQRLYQQNLASYSPGPERSPSQQHYQNAAGGGGGNGGTGPGGYTPAMPQEMYPPAPAHDNGYQHSPQHQQYGQYDAATYQSGAGSSAGNYRLGFVDPRERSQMEQADRYKAEVYGAAKPALPPLHFSQSPILHEK</sequence>
<feature type="compositionally biased region" description="Gly residues" evidence="2">
    <location>
        <begin position="363"/>
        <end position="376"/>
    </location>
</feature>
<evidence type="ECO:0000256" key="2">
    <source>
        <dbReference type="SAM" id="MobiDB-lite"/>
    </source>
</evidence>
<comment type="caution">
    <text evidence="3">The sequence shown here is derived from an EMBL/GenBank/DDBJ whole genome shotgun (WGS) entry which is preliminary data.</text>
</comment>
<accession>A0A9P6IXT3</accession>
<evidence type="ECO:0000256" key="1">
    <source>
        <dbReference type="SAM" id="Coils"/>
    </source>
</evidence>
<feature type="compositionally biased region" description="Polar residues" evidence="2">
    <location>
        <begin position="313"/>
        <end position="324"/>
    </location>
</feature>
<dbReference type="GO" id="GO:0006897">
    <property type="term" value="P:endocytosis"/>
    <property type="evidence" value="ECO:0007669"/>
    <property type="project" value="TreeGrafter"/>
</dbReference>
<dbReference type="AlphaFoldDB" id="A0A9P6IXT3"/>
<organism evidence="3 4">
    <name type="scientific">Mortierella alpina</name>
    <name type="common">Oleaginous fungus</name>
    <name type="synonym">Mortierella renispora</name>
    <dbReference type="NCBI Taxonomy" id="64518"/>
    <lineage>
        <taxon>Eukaryota</taxon>
        <taxon>Fungi</taxon>
        <taxon>Fungi incertae sedis</taxon>
        <taxon>Mucoromycota</taxon>
        <taxon>Mortierellomycotina</taxon>
        <taxon>Mortierellomycetes</taxon>
        <taxon>Mortierellales</taxon>
        <taxon>Mortierellaceae</taxon>
        <taxon>Mortierella</taxon>
    </lineage>
</organism>
<name>A0A9P6IXT3_MORAP</name>
<keyword evidence="1" id="KW-0175">Coiled coil</keyword>
<feature type="region of interest" description="Disordered" evidence="2">
    <location>
        <begin position="306"/>
        <end position="327"/>
    </location>
</feature>
<feature type="region of interest" description="Disordered" evidence="2">
    <location>
        <begin position="276"/>
        <end position="295"/>
    </location>
</feature>
<dbReference type="Pfam" id="PF13805">
    <property type="entry name" value="Pil1"/>
    <property type="match status" value="1"/>
</dbReference>
<reference evidence="3" key="1">
    <citation type="journal article" date="2020" name="Fungal Divers.">
        <title>Resolving the Mortierellaceae phylogeny through synthesis of multi-gene phylogenetics and phylogenomics.</title>
        <authorList>
            <person name="Vandepol N."/>
            <person name="Liber J."/>
            <person name="Desiro A."/>
            <person name="Na H."/>
            <person name="Kennedy M."/>
            <person name="Barry K."/>
            <person name="Grigoriev I.V."/>
            <person name="Miller A.N."/>
            <person name="O'Donnell K."/>
            <person name="Stajich J.E."/>
            <person name="Bonito G."/>
        </authorList>
    </citation>
    <scope>NUCLEOTIDE SEQUENCE</scope>
    <source>
        <strain evidence="3">CK1249</strain>
    </source>
</reference>
<evidence type="ECO:0000313" key="3">
    <source>
        <dbReference type="EMBL" id="KAF9948503.1"/>
    </source>
</evidence>
<dbReference type="OrthoDB" id="5599269at2759"/>
<dbReference type="InterPro" id="IPR028245">
    <property type="entry name" value="PIL1/LSP1"/>
</dbReference>
<dbReference type="PANTHER" id="PTHR31962:SF1">
    <property type="entry name" value="SPHINGOLIPID LONG CHAIN BASE-RESPONSIVE PROTEIN PIL1"/>
    <property type="match status" value="1"/>
</dbReference>
<dbReference type="PANTHER" id="PTHR31962">
    <property type="entry name" value="SPHINGOLIPID LONG CHAIN BASE-RESPONSIVE PROTEIN PIL1"/>
    <property type="match status" value="1"/>
</dbReference>
<dbReference type="GO" id="GO:0036286">
    <property type="term" value="C:eisosome filament"/>
    <property type="evidence" value="ECO:0007669"/>
    <property type="project" value="TreeGrafter"/>
</dbReference>
<feature type="coiled-coil region" evidence="1">
    <location>
        <begin position="106"/>
        <end position="161"/>
    </location>
</feature>
<dbReference type="GO" id="GO:0008289">
    <property type="term" value="F:lipid binding"/>
    <property type="evidence" value="ECO:0007669"/>
    <property type="project" value="TreeGrafter"/>
</dbReference>
<dbReference type="GO" id="GO:0070941">
    <property type="term" value="P:eisosome assembly"/>
    <property type="evidence" value="ECO:0007669"/>
    <property type="project" value="TreeGrafter"/>
</dbReference>
<keyword evidence="4" id="KW-1185">Reference proteome</keyword>
<dbReference type="EMBL" id="JAAAHY010001521">
    <property type="protein sequence ID" value="KAF9948503.1"/>
    <property type="molecule type" value="Genomic_DNA"/>
</dbReference>
<dbReference type="GO" id="GO:0005886">
    <property type="term" value="C:plasma membrane"/>
    <property type="evidence" value="ECO:0007669"/>
    <property type="project" value="TreeGrafter"/>
</dbReference>
<dbReference type="InterPro" id="IPR027267">
    <property type="entry name" value="AH/BAR_dom_sf"/>
</dbReference>
<dbReference type="Proteomes" id="UP000738359">
    <property type="component" value="Unassembled WGS sequence"/>
</dbReference>
<protein>
    <recommendedName>
        <fullName evidence="5">Eisosome component PIL1-domain-containing protein</fullName>
    </recommendedName>
</protein>
<evidence type="ECO:0008006" key="5">
    <source>
        <dbReference type="Google" id="ProtNLM"/>
    </source>
</evidence>
<dbReference type="Gene3D" id="1.20.1270.60">
    <property type="entry name" value="Arfaptin homology (AH) domain/BAR domain"/>
    <property type="match status" value="1"/>
</dbReference>
<gene>
    <name evidence="3" type="ORF">BGZ70_002197</name>
</gene>
<evidence type="ECO:0000313" key="4">
    <source>
        <dbReference type="Proteomes" id="UP000738359"/>
    </source>
</evidence>
<feature type="region of interest" description="Disordered" evidence="2">
    <location>
        <begin position="344"/>
        <end position="404"/>
    </location>
</feature>
<proteinExistence type="predicted"/>